<protein>
    <recommendedName>
        <fullName evidence="7">Putative aromatic acid exporter C-terminal domain-containing protein</fullName>
    </recommendedName>
</protein>
<proteinExistence type="predicted"/>
<accession>A0A1U7NPB9</accession>
<dbReference type="Gene3D" id="1.20.120.940">
    <property type="entry name" value="Putative aromatic acid exporter, C-terminal domain"/>
    <property type="match status" value="1"/>
</dbReference>
<evidence type="ECO:0000313" key="8">
    <source>
        <dbReference type="EMBL" id="OLU47481.1"/>
    </source>
</evidence>
<keyword evidence="3 6" id="KW-0812">Transmembrane</keyword>
<dbReference type="AlphaFoldDB" id="A0A1U7NPB9"/>
<keyword evidence="4 6" id="KW-1133">Transmembrane helix</keyword>
<dbReference type="InterPro" id="IPR010343">
    <property type="entry name" value="ArAE_1"/>
</dbReference>
<evidence type="ECO:0000256" key="5">
    <source>
        <dbReference type="ARBA" id="ARBA00023136"/>
    </source>
</evidence>
<feature type="transmembrane region" description="Helical" evidence="6">
    <location>
        <begin position="132"/>
        <end position="151"/>
    </location>
</feature>
<dbReference type="InterPro" id="IPR021062">
    <property type="entry name" value="ArAE_1_C"/>
</dbReference>
<dbReference type="PANTHER" id="PTHR40064">
    <property type="entry name" value="MEMBRANE PROTEIN-RELATED"/>
    <property type="match status" value="1"/>
</dbReference>
<gene>
    <name evidence="8" type="ORF">BO225_02760</name>
</gene>
<dbReference type="Pfam" id="PF06081">
    <property type="entry name" value="ArAE_1"/>
    <property type="match status" value="1"/>
</dbReference>
<keyword evidence="9" id="KW-1185">Reference proteome</keyword>
<evidence type="ECO:0000256" key="3">
    <source>
        <dbReference type="ARBA" id="ARBA00022692"/>
    </source>
</evidence>
<dbReference type="Pfam" id="PF11728">
    <property type="entry name" value="ArAE_1_C"/>
    <property type="match status" value="1"/>
</dbReference>
<dbReference type="RefSeq" id="WP_076340762.1">
    <property type="nucleotide sequence ID" value="NZ_CAMSPY010000035.1"/>
</dbReference>
<feature type="transmembrane region" description="Helical" evidence="6">
    <location>
        <begin position="12"/>
        <end position="34"/>
    </location>
</feature>
<feature type="domain" description="Putative aromatic acid exporter C-terminal" evidence="7">
    <location>
        <begin position="158"/>
        <end position="319"/>
    </location>
</feature>
<dbReference type="InterPro" id="IPR052984">
    <property type="entry name" value="UPF0421"/>
</dbReference>
<evidence type="ECO:0000256" key="4">
    <source>
        <dbReference type="ARBA" id="ARBA00022989"/>
    </source>
</evidence>
<dbReference type="PANTHER" id="PTHR40064:SF1">
    <property type="entry name" value="MEMBRANE PROTEIN"/>
    <property type="match status" value="1"/>
</dbReference>
<keyword evidence="5 6" id="KW-0472">Membrane</keyword>
<dbReference type="GO" id="GO:0005886">
    <property type="term" value="C:plasma membrane"/>
    <property type="evidence" value="ECO:0007669"/>
    <property type="project" value="UniProtKB-SubCell"/>
</dbReference>
<evidence type="ECO:0000256" key="1">
    <source>
        <dbReference type="ARBA" id="ARBA00004651"/>
    </source>
</evidence>
<comment type="caution">
    <text evidence="8">The sequence shown here is derived from an EMBL/GenBank/DDBJ whole genome shotgun (WGS) entry which is preliminary data.</text>
</comment>
<dbReference type="OrthoDB" id="357521at2"/>
<dbReference type="InterPro" id="IPR038323">
    <property type="entry name" value="ArAE_1_C_sf"/>
</dbReference>
<evidence type="ECO:0000256" key="6">
    <source>
        <dbReference type="SAM" id="Phobius"/>
    </source>
</evidence>
<keyword evidence="2" id="KW-1003">Cell membrane</keyword>
<dbReference type="Proteomes" id="UP000186705">
    <property type="component" value="Unassembled WGS sequence"/>
</dbReference>
<comment type="subcellular location">
    <subcellularLocation>
        <location evidence="1">Cell membrane</location>
        <topology evidence="1">Multi-pass membrane protein</topology>
    </subcellularLocation>
</comment>
<sequence length="339" mass="39804">MQKFHVSIRFKKTLIAGIKIGIGTILAVSLAHWIGIKHPYSTGTIALITLLSSKWDTIRLTIYRLLTFFVTVVLTFGVVYVIHDPIVSFGIVLTLLFWFCKKFKLMSTLAVNGVICAHFIDGRNFGYENVVNEFLIVLIGVSAALLINQFYSRKMTQKELVHRMTQSEKELIQILDSIAWNLERSKHQRLELKKYEKHLSSNLELAKDFEDNTFQSHTDYYVEYFRMRLAQCTVLKNLEDKLSRLKLQPKQVHTIIHFIKCLNRYIMDSYEPIQQKEELKAILNKMRQEPLPETREEFESRAILFHILMDLSAFVQCKQRFIDDLSTQQKEAYWKLENE</sequence>
<dbReference type="EMBL" id="MPKA01000047">
    <property type="protein sequence ID" value="OLU47481.1"/>
    <property type="molecule type" value="Genomic_DNA"/>
</dbReference>
<organism evidence="8 9">
    <name type="scientific">Dubosiella newyorkensis</name>
    <dbReference type="NCBI Taxonomy" id="1862672"/>
    <lineage>
        <taxon>Bacteria</taxon>
        <taxon>Bacillati</taxon>
        <taxon>Bacillota</taxon>
        <taxon>Erysipelotrichia</taxon>
        <taxon>Erysipelotrichales</taxon>
        <taxon>Erysipelotrichaceae</taxon>
        <taxon>Dubosiella</taxon>
    </lineage>
</organism>
<dbReference type="GeneID" id="78274868"/>
<feature type="transmembrane region" description="Helical" evidence="6">
    <location>
        <begin position="62"/>
        <end position="82"/>
    </location>
</feature>
<evidence type="ECO:0000256" key="2">
    <source>
        <dbReference type="ARBA" id="ARBA00022475"/>
    </source>
</evidence>
<evidence type="ECO:0000259" key="7">
    <source>
        <dbReference type="Pfam" id="PF11728"/>
    </source>
</evidence>
<name>A0A1U7NPB9_9FIRM</name>
<reference evidence="8 9" key="1">
    <citation type="submission" date="2016-11" db="EMBL/GenBank/DDBJ databases">
        <title>Description of two novel members of the family Erysipelotrichaceae: Ileibacterium lipovorans gen. nov., sp. nov. and Dubosiella newyorkensis, gen. nov., sp. nov.</title>
        <authorList>
            <person name="Cox L.M."/>
            <person name="Sohn J."/>
            <person name="Tyrrell K.L."/>
            <person name="Citron D.M."/>
            <person name="Lawson P.A."/>
            <person name="Patel N.B."/>
            <person name="Iizumi T."/>
            <person name="Perez-Perez G.I."/>
            <person name="Goldstein E.J."/>
            <person name="Blaser M.J."/>
        </authorList>
    </citation>
    <scope>NUCLEOTIDE SEQUENCE [LARGE SCALE GENOMIC DNA]</scope>
    <source>
        <strain evidence="8 9">NYU-BL-A4</strain>
    </source>
</reference>
<dbReference type="STRING" id="1862672.BO225_02760"/>
<evidence type="ECO:0000313" key="9">
    <source>
        <dbReference type="Proteomes" id="UP000186705"/>
    </source>
</evidence>